<comment type="caution">
    <text evidence="2">The sequence shown here is derived from an EMBL/GenBank/DDBJ whole genome shotgun (WGS) entry which is preliminary data.</text>
</comment>
<feature type="region of interest" description="Disordered" evidence="1">
    <location>
        <begin position="291"/>
        <end position="334"/>
    </location>
</feature>
<organism evidence="2 3">
    <name type="scientific">Cristinia sonorae</name>
    <dbReference type="NCBI Taxonomy" id="1940300"/>
    <lineage>
        <taxon>Eukaryota</taxon>
        <taxon>Fungi</taxon>
        <taxon>Dikarya</taxon>
        <taxon>Basidiomycota</taxon>
        <taxon>Agaricomycotina</taxon>
        <taxon>Agaricomycetes</taxon>
        <taxon>Agaricomycetidae</taxon>
        <taxon>Agaricales</taxon>
        <taxon>Pleurotineae</taxon>
        <taxon>Stephanosporaceae</taxon>
        <taxon>Cristinia</taxon>
    </lineage>
</organism>
<dbReference type="OrthoDB" id="3260379at2759"/>
<evidence type="ECO:0000256" key="1">
    <source>
        <dbReference type="SAM" id="MobiDB-lite"/>
    </source>
</evidence>
<accession>A0A8K0UTE4</accession>
<feature type="compositionally biased region" description="Acidic residues" evidence="1">
    <location>
        <begin position="90"/>
        <end position="103"/>
    </location>
</feature>
<feature type="region of interest" description="Disordered" evidence="1">
    <location>
        <begin position="66"/>
        <end position="115"/>
    </location>
</feature>
<feature type="compositionally biased region" description="Acidic residues" evidence="1">
    <location>
        <begin position="325"/>
        <end position="334"/>
    </location>
</feature>
<proteinExistence type="predicted"/>
<evidence type="ECO:0000313" key="3">
    <source>
        <dbReference type="Proteomes" id="UP000813824"/>
    </source>
</evidence>
<dbReference type="Proteomes" id="UP000813824">
    <property type="component" value="Unassembled WGS sequence"/>
</dbReference>
<feature type="compositionally biased region" description="Polar residues" evidence="1">
    <location>
        <begin position="304"/>
        <end position="318"/>
    </location>
</feature>
<dbReference type="AlphaFoldDB" id="A0A8K0UTE4"/>
<evidence type="ECO:0000313" key="2">
    <source>
        <dbReference type="EMBL" id="KAH8102186.1"/>
    </source>
</evidence>
<protein>
    <submittedName>
        <fullName evidence="2">Uncharacterized protein</fullName>
    </submittedName>
</protein>
<dbReference type="EMBL" id="JAEVFJ010000010">
    <property type="protein sequence ID" value="KAH8102186.1"/>
    <property type="molecule type" value="Genomic_DNA"/>
</dbReference>
<name>A0A8K0UTE4_9AGAR</name>
<reference evidence="2" key="1">
    <citation type="journal article" date="2021" name="New Phytol.">
        <title>Evolutionary innovations through gain and loss of genes in the ectomycorrhizal Boletales.</title>
        <authorList>
            <person name="Wu G."/>
            <person name="Miyauchi S."/>
            <person name="Morin E."/>
            <person name="Kuo A."/>
            <person name="Drula E."/>
            <person name="Varga T."/>
            <person name="Kohler A."/>
            <person name="Feng B."/>
            <person name="Cao Y."/>
            <person name="Lipzen A."/>
            <person name="Daum C."/>
            <person name="Hundley H."/>
            <person name="Pangilinan J."/>
            <person name="Johnson J."/>
            <person name="Barry K."/>
            <person name="LaButti K."/>
            <person name="Ng V."/>
            <person name="Ahrendt S."/>
            <person name="Min B."/>
            <person name="Choi I.G."/>
            <person name="Park H."/>
            <person name="Plett J.M."/>
            <person name="Magnuson J."/>
            <person name="Spatafora J.W."/>
            <person name="Nagy L.G."/>
            <person name="Henrissat B."/>
            <person name="Grigoriev I.V."/>
            <person name="Yang Z.L."/>
            <person name="Xu J."/>
            <person name="Martin F.M."/>
        </authorList>
    </citation>
    <scope>NUCLEOTIDE SEQUENCE</scope>
    <source>
        <strain evidence="2">KKN 215</strain>
    </source>
</reference>
<sequence>MSKKRKYATTGLYSELSEYSSLLRALRTSTTLDLSSHLTAANAPIVNTRYDGKEDASVVSNAVATLTPRDGDPEGSSSALPDSQALTAVDPEEYVDTPTEDSDPSSAPRKKARISAPATVRDTWTKWPLVPSEVHIPEWPFDEEVRILAVDALHRLRSPAQEDDEQLDPNDQFDDALNPVTLRALTRATAKHLYEILGASSAMLPESEDSLQNRHGYINWELVLSAMDAFGLGNSQHLENVKKRMLVLYPKYDTEHLRDPYFVDTMPRPPNNDIQTILEDPYEFLDRADLEAVFADEDSEDTQAEPSTNPQDGETTGENVFPTPQDDDEWAGSE</sequence>
<feature type="compositionally biased region" description="Acidic residues" evidence="1">
    <location>
        <begin position="294"/>
        <end position="303"/>
    </location>
</feature>
<gene>
    <name evidence="2" type="ORF">BXZ70DRAFT_1006798</name>
</gene>
<feature type="compositionally biased region" description="Polar residues" evidence="1">
    <location>
        <begin position="75"/>
        <end position="86"/>
    </location>
</feature>
<keyword evidence="3" id="KW-1185">Reference proteome</keyword>